<reference evidence="2" key="1">
    <citation type="journal article" date="2022" name="Mol. Ecol. Resour.">
        <title>The genomes of chicory, endive, great burdock and yacon provide insights into Asteraceae palaeo-polyploidization history and plant inulin production.</title>
        <authorList>
            <person name="Fan W."/>
            <person name="Wang S."/>
            <person name="Wang H."/>
            <person name="Wang A."/>
            <person name="Jiang F."/>
            <person name="Liu H."/>
            <person name="Zhao H."/>
            <person name="Xu D."/>
            <person name="Zhang Y."/>
        </authorList>
    </citation>
    <scope>NUCLEOTIDE SEQUENCE [LARGE SCALE GENOMIC DNA]</scope>
    <source>
        <strain evidence="2">cv. Yunnan</strain>
    </source>
</reference>
<gene>
    <name evidence="1" type="ORF">L1987_76437</name>
</gene>
<evidence type="ECO:0000313" key="1">
    <source>
        <dbReference type="EMBL" id="KAI3693494.1"/>
    </source>
</evidence>
<accession>A0ACB8Z674</accession>
<sequence length="247" mass="27760">MEDCNMDLGRDRKTWGSLAGSLGDIGMPCTMRIRFFNHSNIVRECLKLGMAGYGLDHKYVLGGTRSKGGTLCTRNTLLWSGVRSCRTYGTHYGRGAWDGLIVSLLYAGYLLAGGLLDWVGFGGRWRFGLLEPRMVKLGLGRDACNPDIREYEGRKNVSIWAQPDRLSTKYVQAEAVEEWSQGEWDFFTDKCMEMGLDPENSILYPDKDTEIEDVEDIDGFDSVHAMSQLKNLGSYVDLVVTKSPNRK</sequence>
<comment type="caution">
    <text evidence="1">The sequence shown here is derived from an EMBL/GenBank/DDBJ whole genome shotgun (WGS) entry which is preliminary data.</text>
</comment>
<organism evidence="1 2">
    <name type="scientific">Smallanthus sonchifolius</name>
    <dbReference type="NCBI Taxonomy" id="185202"/>
    <lineage>
        <taxon>Eukaryota</taxon>
        <taxon>Viridiplantae</taxon>
        <taxon>Streptophyta</taxon>
        <taxon>Embryophyta</taxon>
        <taxon>Tracheophyta</taxon>
        <taxon>Spermatophyta</taxon>
        <taxon>Magnoliopsida</taxon>
        <taxon>eudicotyledons</taxon>
        <taxon>Gunneridae</taxon>
        <taxon>Pentapetalae</taxon>
        <taxon>asterids</taxon>
        <taxon>campanulids</taxon>
        <taxon>Asterales</taxon>
        <taxon>Asteraceae</taxon>
        <taxon>Asteroideae</taxon>
        <taxon>Heliantheae alliance</taxon>
        <taxon>Millerieae</taxon>
        <taxon>Smallanthus</taxon>
    </lineage>
</organism>
<protein>
    <submittedName>
        <fullName evidence="1">Uncharacterized protein</fullName>
    </submittedName>
</protein>
<dbReference type="Proteomes" id="UP001056120">
    <property type="component" value="Linkage Group LG26"/>
</dbReference>
<evidence type="ECO:0000313" key="2">
    <source>
        <dbReference type="Proteomes" id="UP001056120"/>
    </source>
</evidence>
<keyword evidence="2" id="KW-1185">Reference proteome</keyword>
<name>A0ACB8Z674_9ASTR</name>
<dbReference type="EMBL" id="CM042043">
    <property type="protein sequence ID" value="KAI3693494.1"/>
    <property type="molecule type" value="Genomic_DNA"/>
</dbReference>
<reference evidence="1 2" key="2">
    <citation type="journal article" date="2022" name="Mol. Ecol. Resour.">
        <title>The genomes of chicory, endive, great burdock and yacon provide insights into Asteraceae paleo-polyploidization history and plant inulin production.</title>
        <authorList>
            <person name="Fan W."/>
            <person name="Wang S."/>
            <person name="Wang H."/>
            <person name="Wang A."/>
            <person name="Jiang F."/>
            <person name="Liu H."/>
            <person name="Zhao H."/>
            <person name="Xu D."/>
            <person name="Zhang Y."/>
        </authorList>
    </citation>
    <scope>NUCLEOTIDE SEQUENCE [LARGE SCALE GENOMIC DNA]</scope>
    <source>
        <strain evidence="2">cv. Yunnan</strain>
        <tissue evidence="1">Leaves</tissue>
    </source>
</reference>
<proteinExistence type="predicted"/>